<comment type="caution">
    <text evidence="10">The sequence shown here is derived from an EMBL/GenBank/DDBJ whole genome shotgun (WGS) entry which is preliminary data.</text>
</comment>
<dbReference type="InterPro" id="IPR033247">
    <property type="entry name" value="Transketolase_fam"/>
</dbReference>
<dbReference type="Proteomes" id="UP000626210">
    <property type="component" value="Unassembled WGS sequence"/>
</dbReference>
<dbReference type="InterPro" id="IPR029061">
    <property type="entry name" value="THDP-binding"/>
</dbReference>
<proteinExistence type="inferred from homology"/>
<dbReference type="InterPro" id="IPR049557">
    <property type="entry name" value="Transketolase_CS"/>
</dbReference>
<keyword evidence="5" id="KW-0479">Metal-binding</keyword>
<evidence type="ECO:0000259" key="9">
    <source>
        <dbReference type="SMART" id="SM00861"/>
    </source>
</evidence>
<dbReference type="InterPro" id="IPR009014">
    <property type="entry name" value="Transketo_C/PFOR_II"/>
</dbReference>
<accession>A0ABQ3GAE4</accession>
<dbReference type="InterPro" id="IPR005474">
    <property type="entry name" value="Transketolase_N"/>
</dbReference>
<dbReference type="Gene3D" id="3.40.50.970">
    <property type="match status" value="2"/>
</dbReference>
<dbReference type="PANTHER" id="PTHR43522:SF2">
    <property type="entry name" value="TRANSKETOLASE 1-RELATED"/>
    <property type="match status" value="1"/>
</dbReference>
<keyword evidence="7" id="KW-0786">Thiamine pyrophosphate</keyword>
<evidence type="ECO:0000256" key="1">
    <source>
        <dbReference type="ARBA" id="ARBA00001946"/>
    </source>
</evidence>
<evidence type="ECO:0000256" key="6">
    <source>
        <dbReference type="ARBA" id="ARBA00022842"/>
    </source>
</evidence>
<evidence type="ECO:0000256" key="2">
    <source>
        <dbReference type="ARBA" id="ARBA00001964"/>
    </source>
</evidence>
<comment type="catalytic activity">
    <reaction evidence="8">
        <text>D-sedoheptulose 7-phosphate + D-glyceraldehyde 3-phosphate = aldehydo-D-ribose 5-phosphate + D-xylulose 5-phosphate</text>
        <dbReference type="Rhea" id="RHEA:10508"/>
        <dbReference type="ChEBI" id="CHEBI:57483"/>
        <dbReference type="ChEBI" id="CHEBI:57737"/>
        <dbReference type="ChEBI" id="CHEBI:58273"/>
        <dbReference type="ChEBI" id="CHEBI:59776"/>
        <dbReference type="EC" id="2.2.1.1"/>
    </reaction>
</comment>
<keyword evidence="11" id="KW-1185">Reference proteome</keyword>
<dbReference type="SUPFAM" id="SSF52518">
    <property type="entry name" value="Thiamin diphosphate-binding fold (THDP-binding)"/>
    <property type="match status" value="2"/>
</dbReference>
<comment type="cofactor">
    <cofactor evidence="1">
        <name>Mg(2+)</name>
        <dbReference type="ChEBI" id="CHEBI:18420"/>
    </cofactor>
</comment>
<gene>
    <name evidence="10" type="primary">tktA</name>
    <name evidence="10" type="ORF">GCM10007320_51670</name>
</gene>
<dbReference type="Pfam" id="PF00456">
    <property type="entry name" value="Transketolase_N"/>
    <property type="match status" value="1"/>
</dbReference>
<dbReference type="SMART" id="SM00861">
    <property type="entry name" value="Transket_pyr"/>
    <property type="match status" value="1"/>
</dbReference>
<organism evidence="10 11">
    <name type="scientific">Pseudorhodoferax aquiterrae</name>
    <dbReference type="NCBI Taxonomy" id="747304"/>
    <lineage>
        <taxon>Bacteria</taxon>
        <taxon>Pseudomonadati</taxon>
        <taxon>Pseudomonadota</taxon>
        <taxon>Betaproteobacteria</taxon>
        <taxon>Burkholderiales</taxon>
        <taxon>Comamonadaceae</taxon>
    </lineage>
</organism>
<comment type="cofactor">
    <cofactor evidence="2">
        <name>thiamine diphosphate</name>
        <dbReference type="ChEBI" id="CHEBI:58937"/>
    </cofactor>
</comment>
<evidence type="ECO:0000256" key="3">
    <source>
        <dbReference type="ARBA" id="ARBA00007131"/>
    </source>
</evidence>
<protein>
    <submittedName>
        <fullName evidence="10">Transketolase</fullName>
    </submittedName>
</protein>
<dbReference type="PANTHER" id="PTHR43522">
    <property type="entry name" value="TRANSKETOLASE"/>
    <property type="match status" value="1"/>
</dbReference>
<dbReference type="PROSITE" id="PS00801">
    <property type="entry name" value="TRANSKETOLASE_1"/>
    <property type="match status" value="1"/>
</dbReference>
<dbReference type="Pfam" id="PF02779">
    <property type="entry name" value="Transket_pyr"/>
    <property type="match status" value="1"/>
</dbReference>
<dbReference type="EMBL" id="BMYK01000023">
    <property type="protein sequence ID" value="GHC97133.1"/>
    <property type="molecule type" value="Genomic_DNA"/>
</dbReference>
<reference evidence="11" key="1">
    <citation type="journal article" date="2019" name="Int. J. Syst. Evol. Microbiol.">
        <title>The Global Catalogue of Microorganisms (GCM) 10K type strain sequencing project: providing services to taxonomists for standard genome sequencing and annotation.</title>
        <authorList>
            <consortium name="The Broad Institute Genomics Platform"/>
            <consortium name="The Broad Institute Genome Sequencing Center for Infectious Disease"/>
            <person name="Wu L."/>
            <person name="Ma J."/>
        </authorList>
    </citation>
    <scope>NUCLEOTIDE SEQUENCE [LARGE SCALE GENOMIC DNA]</scope>
    <source>
        <strain evidence="11">KCTC 23314</strain>
    </source>
</reference>
<dbReference type="InterPro" id="IPR005475">
    <property type="entry name" value="Transketolase-like_Pyr-bd"/>
</dbReference>
<dbReference type="Gene3D" id="3.40.50.920">
    <property type="match status" value="1"/>
</dbReference>
<sequence length="715" mass="75742">MANTDTLASSTPVVEAAAPASRMANAIRALAMDAVQQANSGHPGAPMGMADMAVALWARHLKHNPRNPAWFDRDRFVLSNGHGSMLLYALLHLTGYALPIEELKNFRQLHSKTAGHPEHGITPGVETTTGPLGQGITNAVGMALAEKLLAAEFNRPNFPVVDHRTYVFLGDGCLMEGISHEAVALAGAWKLDKLVALYDDNGISIDGKVAPWFIDNTALRFVASGWQVLGPVDGQDAEAVSKAIEEAKASQGKPTLIICKTAIGKGSPNRAGTAKAHGEPLGAEEIKLTREALGWDAAPFEIPEDVYAAWDAKAKGLAAEADWDVLFAGYKAAHPQLAAELTRRMQGELPASFAETAARIASEAHDLAATVASRKASQLALEGFTAALPELLGGSADLTGSNLTNTSHTPALRFEAETGAVVLGAAPDRKAGAEDEKAAPVEEPPHGVIGRHINYGVREFGMAAIMNGVALHGGYIPYGGTFLTFSDYSRNAIRMAALMKQRVVHVFTHDSIGLGEDGPTHQSIEHAASLRLIPNLDVWRPADTAETAIAWAVALAQKNRPTALLLSRQNLPYAPKSEDALDHIASGAYVLSEPADVGLKGKARAVIIATGSEVQLALAAQKQLAELKIAVRVVSMPSTTTFDRQSLAYKKAVLPEGLPRIAVEMGVTDGWWKYGCAAVVGIDTYGESAPAPVLFKHFGFTSENVAATVRKVLSK</sequence>
<evidence type="ECO:0000256" key="5">
    <source>
        <dbReference type="ARBA" id="ARBA00022723"/>
    </source>
</evidence>
<keyword evidence="6" id="KW-0460">Magnesium</keyword>
<name>A0ABQ3GAE4_9BURK</name>
<evidence type="ECO:0000256" key="8">
    <source>
        <dbReference type="ARBA" id="ARBA00049473"/>
    </source>
</evidence>
<comment type="similarity">
    <text evidence="3">Belongs to the transketolase family.</text>
</comment>
<dbReference type="InterPro" id="IPR055152">
    <property type="entry name" value="Transketolase-like_C_2"/>
</dbReference>
<evidence type="ECO:0000313" key="11">
    <source>
        <dbReference type="Proteomes" id="UP000626210"/>
    </source>
</evidence>
<dbReference type="SUPFAM" id="SSF52922">
    <property type="entry name" value="TK C-terminal domain-like"/>
    <property type="match status" value="1"/>
</dbReference>
<dbReference type="CDD" id="cd07033">
    <property type="entry name" value="TPP_PYR_DXS_TK_like"/>
    <property type="match status" value="1"/>
</dbReference>
<evidence type="ECO:0000313" key="10">
    <source>
        <dbReference type="EMBL" id="GHC97133.1"/>
    </source>
</evidence>
<evidence type="ECO:0000256" key="4">
    <source>
        <dbReference type="ARBA" id="ARBA00022679"/>
    </source>
</evidence>
<evidence type="ECO:0000256" key="7">
    <source>
        <dbReference type="ARBA" id="ARBA00023052"/>
    </source>
</evidence>
<keyword evidence="4" id="KW-0808">Transferase</keyword>
<dbReference type="Pfam" id="PF22613">
    <property type="entry name" value="Transketolase_C_1"/>
    <property type="match status" value="1"/>
</dbReference>
<feature type="domain" description="Transketolase-like pyrimidine-binding" evidence="9">
    <location>
        <begin position="371"/>
        <end position="573"/>
    </location>
</feature>
<dbReference type="CDD" id="cd02012">
    <property type="entry name" value="TPP_TK"/>
    <property type="match status" value="1"/>
</dbReference>